<name>A0A815UBC2_9BILA</name>
<proteinExistence type="predicted"/>
<dbReference type="AlphaFoldDB" id="A0A815UBC2"/>
<evidence type="ECO:0000313" key="3">
    <source>
        <dbReference type="Proteomes" id="UP000663870"/>
    </source>
</evidence>
<dbReference type="Proteomes" id="UP000663870">
    <property type="component" value="Unassembled WGS sequence"/>
</dbReference>
<reference evidence="2" key="1">
    <citation type="submission" date="2021-02" db="EMBL/GenBank/DDBJ databases">
        <authorList>
            <person name="Nowell W R."/>
        </authorList>
    </citation>
    <scope>NUCLEOTIDE SEQUENCE</scope>
</reference>
<evidence type="ECO:0000313" key="2">
    <source>
        <dbReference type="EMBL" id="CAF1514578.1"/>
    </source>
</evidence>
<protein>
    <submittedName>
        <fullName evidence="2">Uncharacterized protein</fullName>
    </submittedName>
</protein>
<evidence type="ECO:0000313" key="1">
    <source>
        <dbReference type="EMBL" id="CAF1233255.1"/>
    </source>
</evidence>
<keyword evidence="3" id="KW-1185">Reference proteome</keyword>
<organism evidence="2 3">
    <name type="scientific">Rotaria sordida</name>
    <dbReference type="NCBI Taxonomy" id="392033"/>
    <lineage>
        <taxon>Eukaryota</taxon>
        <taxon>Metazoa</taxon>
        <taxon>Spiralia</taxon>
        <taxon>Gnathifera</taxon>
        <taxon>Rotifera</taxon>
        <taxon>Eurotatoria</taxon>
        <taxon>Bdelloidea</taxon>
        <taxon>Philodinida</taxon>
        <taxon>Philodinidae</taxon>
        <taxon>Rotaria</taxon>
    </lineage>
</organism>
<comment type="caution">
    <text evidence="2">The sequence shown here is derived from an EMBL/GenBank/DDBJ whole genome shotgun (WGS) entry which is preliminary data.</text>
</comment>
<dbReference type="EMBL" id="CAJNOH010001593">
    <property type="protein sequence ID" value="CAF1233255.1"/>
    <property type="molecule type" value="Genomic_DNA"/>
</dbReference>
<dbReference type="EMBL" id="CAJNOL010002594">
    <property type="protein sequence ID" value="CAF1514578.1"/>
    <property type="molecule type" value="Genomic_DNA"/>
</dbReference>
<accession>A0A815UBC2</accession>
<dbReference type="Proteomes" id="UP000663854">
    <property type="component" value="Unassembled WGS sequence"/>
</dbReference>
<gene>
    <name evidence="2" type="ORF">JXQ802_LOCUS41195</name>
    <name evidence="1" type="ORF">PYM288_LOCUS26491</name>
</gene>
<sequence length="63" mass="6993">MIDACGTVSTKLPAIYYGNQGWAMIETEYISSWIGKRPILNNIWNNQTIPVITWELFGCGGVG</sequence>
<feature type="non-terminal residue" evidence="2">
    <location>
        <position position="1"/>
    </location>
</feature>